<evidence type="ECO:0000256" key="1">
    <source>
        <dbReference type="SAM" id="MobiDB-lite"/>
    </source>
</evidence>
<organism evidence="3 5">
    <name type="scientific">Cucumis melo var. makuwa</name>
    <name type="common">Oriental melon</name>
    <dbReference type="NCBI Taxonomy" id="1194695"/>
    <lineage>
        <taxon>Eukaryota</taxon>
        <taxon>Viridiplantae</taxon>
        <taxon>Streptophyta</taxon>
        <taxon>Embryophyta</taxon>
        <taxon>Tracheophyta</taxon>
        <taxon>Spermatophyta</taxon>
        <taxon>Magnoliopsida</taxon>
        <taxon>eudicotyledons</taxon>
        <taxon>Gunneridae</taxon>
        <taxon>Pentapetalae</taxon>
        <taxon>rosids</taxon>
        <taxon>fabids</taxon>
        <taxon>Cucurbitales</taxon>
        <taxon>Cucurbitaceae</taxon>
        <taxon>Benincaseae</taxon>
        <taxon>Cucumis</taxon>
    </lineage>
</organism>
<dbReference type="GO" id="GO:0003676">
    <property type="term" value="F:nucleic acid binding"/>
    <property type="evidence" value="ECO:0007669"/>
    <property type="project" value="InterPro"/>
</dbReference>
<dbReference type="SUPFAM" id="SSF53098">
    <property type="entry name" value="Ribonuclease H-like"/>
    <property type="match status" value="1"/>
</dbReference>
<sequence length="1064" mass="122501">MTKGKENEETSSHDIKANQNEKKSDNDDNSEDQNKFKKVEMPVFNGEDPDSWLFRVERFLRIKQETTVEEYRNLFDKLVALLLDLQERVVEETFMNELFPWIKAEVEFYHPKGLAKMMQIAHLVENREIIRGKANLNGFSSGKYPPQSTVNTKASVSYSTSENKGNTTFLMRTITLRSSNTREARKEGPSKRLPDAEFQARREGSMLQEYEIVEESEHEGKELTMLEIRGDNAACVELSINSMVGLNDPETMNEEVVILIDCRATHNFVSDKLVKKLQLPIKETSHYGVILGSGTAIQGKGICEALEVQLKDWTVKEDFLPLELGGLDIILGMQWLGSLGVTVVDWKNLSLTFSCRDKQICIKEDPSLTKERVSLKSMIKSWGEQDEGYLIECRAIEVEGLIKAECFISGDGVEVDPKKIRSIAEWPKPTNIREVRGFLGLTKYYRRFVHQYGSIAAPLTQLLKKWGFKWNEEVEEAFEKLKKAMMSLPVLALPNFDQSFEIETDASGYGNGVVLIQSKCPIAYYSHTIAMRDRAQLVYERELLAVVLAVIYKPGLENKAVDALSRKPPDVQFCSKSIPIIIDLKTIKKEVKKDQKLQKVIAKMNELKEHEDGKFSIQNDMLRGHSGFLRTYKRLASELYWEGMKTNVKKHYIPQQIWSDISMDFVDGLPKANGYEVIFVVVDRLSKYEHFLPLKHPYTAKTVAEPFVKEIVRLHGFPTSIFSNRDKIFLGLFWKEMFRMSGTKLNKSTAYHPQSDGQTEVLREMDIALGALREHLRLPQDQMKKYADRKRRDVEYQVGELVFLKIRPYKLLSLRRKRNEKLSPKFFEPHKLLERIGFIAYKLELPDNTSIHHVFHVSQLKKLVGEHTNVRSTIQYLNENYEWKANPEEVLGYQKNKAGNWEVLQCWEGLLRHKATWEIYEDMQGLYLDLHLEDKKNKSDLVIELSMLGCHPVDTPIEFNCKLGNSGDKVPLRKKNISALEIHLWLLYRCMGWGNLVTWRSKKQGVAARSIVEAENRVISLGISISIPSIQFNMIELNICIPYILSSQQIVDILTKGLVRQSFD</sequence>
<dbReference type="EMBL" id="SSTD01009625">
    <property type="protein sequence ID" value="TYK14075.1"/>
    <property type="molecule type" value="Genomic_DNA"/>
</dbReference>
<dbReference type="FunFam" id="3.30.70.270:FF:000020">
    <property type="entry name" value="Transposon Tf2-6 polyprotein-like Protein"/>
    <property type="match status" value="1"/>
</dbReference>
<dbReference type="CDD" id="cd00303">
    <property type="entry name" value="retropepsin_like"/>
    <property type="match status" value="1"/>
</dbReference>
<gene>
    <name evidence="4" type="ORF">E5676_scaffold363G00540</name>
    <name evidence="3" type="ORF">E6C27_scaffold754G00550</name>
</gene>
<dbReference type="OrthoDB" id="669841at2759"/>
<dbReference type="InterPro" id="IPR036397">
    <property type="entry name" value="RNaseH_sf"/>
</dbReference>
<dbReference type="Proteomes" id="UP000321393">
    <property type="component" value="Unassembled WGS sequence"/>
</dbReference>
<evidence type="ECO:0000259" key="2">
    <source>
        <dbReference type="PROSITE" id="PS50994"/>
    </source>
</evidence>
<dbReference type="Gene3D" id="2.40.70.10">
    <property type="entry name" value="Acid Proteases"/>
    <property type="match status" value="1"/>
</dbReference>
<dbReference type="Pfam" id="PF17919">
    <property type="entry name" value="RT_RNaseH_2"/>
    <property type="match status" value="1"/>
</dbReference>
<dbReference type="InterPro" id="IPR043128">
    <property type="entry name" value="Rev_trsase/Diguanyl_cyclase"/>
</dbReference>
<proteinExistence type="predicted"/>
<dbReference type="InterPro" id="IPR043502">
    <property type="entry name" value="DNA/RNA_pol_sf"/>
</dbReference>
<dbReference type="EMBL" id="SSTE01013251">
    <property type="protein sequence ID" value="KAA0047398.1"/>
    <property type="molecule type" value="Genomic_DNA"/>
</dbReference>
<dbReference type="InterPro" id="IPR041577">
    <property type="entry name" value="RT_RNaseH_2"/>
</dbReference>
<dbReference type="InterPro" id="IPR021109">
    <property type="entry name" value="Peptidase_aspartic_dom_sf"/>
</dbReference>
<dbReference type="SUPFAM" id="SSF56672">
    <property type="entry name" value="DNA/RNA polymerases"/>
    <property type="match status" value="1"/>
</dbReference>
<evidence type="ECO:0000313" key="3">
    <source>
        <dbReference type="EMBL" id="KAA0047398.1"/>
    </source>
</evidence>
<dbReference type="InterPro" id="IPR001584">
    <property type="entry name" value="Integrase_cat-core"/>
</dbReference>
<dbReference type="Proteomes" id="UP000321947">
    <property type="component" value="Unassembled WGS sequence"/>
</dbReference>
<dbReference type="InterPro" id="IPR012337">
    <property type="entry name" value="RNaseH-like_sf"/>
</dbReference>
<comment type="caution">
    <text evidence="3">The sequence shown here is derived from an EMBL/GenBank/DDBJ whole genome shotgun (WGS) entry which is preliminary data.</text>
</comment>
<protein>
    <submittedName>
        <fullName evidence="3">Transposon Tf2-1 polyprotein isoform X1</fullName>
    </submittedName>
</protein>
<dbReference type="AlphaFoldDB" id="A0A5A7TWW3"/>
<dbReference type="Gene3D" id="3.30.420.10">
    <property type="entry name" value="Ribonuclease H-like superfamily/Ribonuclease H"/>
    <property type="match status" value="1"/>
</dbReference>
<dbReference type="SUPFAM" id="SSF50630">
    <property type="entry name" value="Acid proteases"/>
    <property type="match status" value="1"/>
</dbReference>
<dbReference type="PROSITE" id="PS50994">
    <property type="entry name" value="INTEGRASE"/>
    <property type="match status" value="1"/>
</dbReference>
<feature type="region of interest" description="Disordered" evidence="1">
    <location>
        <begin position="1"/>
        <end position="35"/>
    </location>
</feature>
<dbReference type="InterPro" id="IPR056924">
    <property type="entry name" value="SH3_Tf2-1"/>
</dbReference>
<dbReference type="PANTHER" id="PTHR35046">
    <property type="entry name" value="ZINC KNUCKLE (CCHC-TYPE) FAMILY PROTEIN"/>
    <property type="match status" value="1"/>
</dbReference>
<dbReference type="GO" id="GO:0015074">
    <property type="term" value="P:DNA integration"/>
    <property type="evidence" value="ECO:0007669"/>
    <property type="project" value="InterPro"/>
</dbReference>
<evidence type="ECO:0000313" key="6">
    <source>
        <dbReference type="Proteomes" id="UP000321947"/>
    </source>
</evidence>
<dbReference type="PANTHER" id="PTHR35046:SF9">
    <property type="entry name" value="RNA-DIRECTED DNA POLYMERASE"/>
    <property type="match status" value="1"/>
</dbReference>
<evidence type="ECO:0000313" key="5">
    <source>
        <dbReference type="Proteomes" id="UP000321393"/>
    </source>
</evidence>
<dbReference type="Pfam" id="PF24626">
    <property type="entry name" value="SH3_Tf2-1"/>
    <property type="match status" value="1"/>
</dbReference>
<name>A0A5A7TWW3_CUCMM</name>
<accession>A0A5A7TWW3</accession>
<dbReference type="Gene3D" id="3.30.70.270">
    <property type="match status" value="1"/>
</dbReference>
<feature type="domain" description="Integrase catalytic" evidence="2">
    <location>
        <begin position="650"/>
        <end position="760"/>
    </location>
</feature>
<evidence type="ECO:0000313" key="4">
    <source>
        <dbReference type="EMBL" id="TYK14075.1"/>
    </source>
</evidence>
<dbReference type="Pfam" id="PF08284">
    <property type="entry name" value="RVP_2"/>
    <property type="match status" value="1"/>
</dbReference>
<reference evidence="5 6" key="1">
    <citation type="submission" date="2019-08" db="EMBL/GenBank/DDBJ databases">
        <title>Draft genome sequences of two oriental melons (Cucumis melo L. var makuwa).</title>
        <authorList>
            <person name="Kwon S.-Y."/>
        </authorList>
    </citation>
    <scope>NUCLEOTIDE SEQUENCE [LARGE SCALE GENOMIC DNA]</scope>
    <source>
        <strain evidence="6">cv. Chang Bougi</strain>
        <strain evidence="5">cv. SW 3</strain>
        <tissue evidence="3">Leaf</tissue>
    </source>
</reference>